<dbReference type="SUPFAM" id="SSF50729">
    <property type="entry name" value="PH domain-like"/>
    <property type="match status" value="1"/>
</dbReference>
<evidence type="ECO:0000313" key="1">
    <source>
        <dbReference type="EMBL" id="OXU31136.1"/>
    </source>
</evidence>
<dbReference type="AlphaFoldDB" id="A0A232FK65"/>
<sequence>MTVPRAVPFSSAADSTDVDCAVVSTSEFEKTMPVIHFKSTSSVQSSLNKSNPHRIAKKMPADVAMHTNFLHFDKSSSKQSNVDSCWNTENMSGYMTLLGPNGGHRQSVQVKVYRTSIEHFAVIYPQKKLCRPLGVLNLRNTTIERCGDEGFLVRQKGCDTPVALTFLLENPKDIDYWILAFTARSSPLLHQSSLPIVEEEEI</sequence>
<organism evidence="1 2">
    <name type="scientific">Trichomalopsis sarcophagae</name>
    <dbReference type="NCBI Taxonomy" id="543379"/>
    <lineage>
        <taxon>Eukaryota</taxon>
        <taxon>Metazoa</taxon>
        <taxon>Ecdysozoa</taxon>
        <taxon>Arthropoda</taxon>
        <taxon>Hexapoda</taxon>
        <taxon>Insecta</taxon>
        <taxon>Pterygota</taxon>
        <taxon>Neoptera</taxon>
        <taxon>Endopterygota</taxon>
        <taxon>Hymenoptera</taxon>
        <taxon>Apocrita</taxon>
        <taxon>Proctotrupomorpha</taxon>
        <taxon>Chalcidoidea</taxon>
        <taxon>Pteromalidae</taxon>
        <taxon>Pteromalinae</taxon>
        <taxon>Trichomalopsis</taxon>
    </lineage>
</organism>
<accession>A0A232FK65</accession>
<name>A0A232FK65_9HYME</name>
<dbReference type="OrthoDB" id="6538124at2759"/>
<dbReference type="Proteomes" id="UP000215335">
    <property type="component" value="Unassembled WGS sequence"/>
</dbReference>
<evidence type="ECO:0000313" key="2">
    <source>
        <dbReference type="Proteomes" id="UP000215335"/>
    </source>
</evidence>
<evidence type="ECO:0008006" key="3">
    <source>
        <dbReference type="Google" id="ProtNLM"/>
    </source>
</evidence>
<protein>
    <recommendedName>
        <fullName evidence="3">PH domain-containing protein</fullName>
    </recommendedName>
</protein>
<comment type="caution">
    <text evidence="1">The sequence shown here is derived from an EMBL/GenBank/DDBJ whole genome shotgun (WGS) entry which is preliminary data.</text>
</comment>
<proteinExistence type="predicted"/>
<gene>
    <name evidence="1" type="ORF">TSAR_010119</name>
</gene>
<keyword evidence="2" id="KW-1185">Reference proteome</keyword>
<dbReference type="EMBL" id="NNAY01000086">
    <property type="protein sequence ID" value="OXU31136.1"/>
    <property type="molecule type" value="Genomic_DNA"/>
</dbReference>
<reference evidence="1 2" key="1">
    <citation type="journal article" date="2017" name="Curr. Biol.">
        <title>The Evolution of Venom by Co-option of Single-Copy Genes.</title>
        <authorList>
            <person name="Martinson E.O."/>
            <person name="Mrinalini"/>
            <person name="Kelkar Y.D."/>
            <person name="Chang C.H."/>
            <person name="Werren J.H."/>
        </authorList>
    </citation>
    <scope>NUCLEOTIDE SEQUENCE [LARGE SCALE GENOMIC DNA]</scope>
    <source>
        <strain evidence="1 2">Alberta</strain>
        <tissue evidence="1">Whole body</tissue>
    </source>
</reference>